<proteinExistence type="predicted"/>
<protein>
    <submittedName>
        <fullName evidence="1">Uncharacterized protein</fullName>
    </submittedName>
</protein>
<sequence length="99" mass="11120">MDTDSRDKRCVNPAGSRQSVLANGKDQIEPSFTFYSEVLSVSLLQVRRNFKMQIADRNLNDHAELSPNAKLVVEQVDGLSLMQVAIFCFENGEAKRSDK</sequence>
<gene>
    <name evidence="1" type="ORF">BWQ96_04455</name>
</gene>
<name>A0A2V3IUG6_9FLOR</name>
<comment type="caution">
    <text evidence="1">The sequence shown here is derived from an EMBL/GenBank/DDBJ whole genome shotgun (WGS) entry which is preliminary data.</text>
</comment>
<organism evidence="1 2">
    <name type="scientific">Gracilariopsis chorda</name>
    <dbReference type="NCBI Taxonomy" id="448386"/>
    <lineage>
        <taxon>Eukaryota</taxon>
        <taxon>Rhodophyta</taxon>
        <taxon>Florideophyceae</taxon>
        <taxon>Rhodymeniophycidae</taxon>
        <taxon>Gracilariales</taxon>
        <taxon>Gracilariaceae</taxon>
        <taxon>Gracilariopsis</taxon>
    </lineage>
</organism>
<dbReference type="AlphaFoldDB" id="A0A2V3IUG6"/>
<dbReference type="EMBL" id="NBIV01000053">
    <property type="protein sequence ID" value="PXF45788.1"/>
    <property type="molecule type" value="Genomic_DNA"/>
</dbReference>
<accession>A0A2V3IUG6</accession>
<keyword evidence="2" id="KW-1185">Reference proteome</keyword>
<reference evidence="1 2" key="1">
    <citation type="journal article" date="2018" name="Mol. Biol. Evol.">
        <title>Analysis of the draft genome of the red seaweed Gracilariopsis chorda provides insights into genome size evolution in Rhodophyta.</title>
        <authorList>
            <person name="Lee J."/>
            <person name="Yang E.C."/>
            <person name="Graf L."/>
            <person name="Yang J.H."/>
            <person name="Qiu H."/>
            <person name="Zel Zion U."/>
            <person name="Chan C.X."/>
            <person name="Stephens T.G."/>
            <person name="Weber A.P.M."/>
            <person name="Boo G.H."/>
            <person name="Boo S.M."/>
            <person name="Kim K.M."/>
            <person name="Shin Y."/>
            <person name="Jung M."/>
            <person name="Lee S.J."/>
            <person name="Yim H.S."/>
            <person name="Lee J.H."/>
            <person name="Bhattacharya D."/>
            <person name="Yoon H.S."/>
        </authorList>
    </citation>
    <scope>NUCLEOTIDE SEQUENCE [LARGE SCALE GENOMIC DNA]</scope>
    <source>
        <strain evidence="1 2">SKKU-2015</strain>
        <tissue evidence="1">Whole body</tissue>
    </source>
</reference>
<dbReference type="Proteomes" id="UP000247409">
    <property type="component" value="Unassembled WGS sequence"/>
</dbReference>
<evidence type="ECO:0000313" key="2">
    <source>
        <dbReference type="Proteomes" id="UP000247409"/>
    </source>
</evidence>
<evidence type="ECO:0000313" key="1">
    <source>
        <dbReference type="EMBL" id="PXF45788.1"/>
    </source>
</evidence>